<protein>
    <submittedName>
        <fullName evidence="1">Uncharacterized protein</fullName>
    </submittedName>
</protein>
<sequence length="175" mass="20555">MKILERDDLSNISRVIVEGDECHALTLEPLHRKRREIKGVTRKICWSEGLRTRKRSGVWSSVCRLQFTFTAMSLLLGIIEWKPPTFFRLTHQVSSHPPDPCLLCKISSFLPFYRILFTFLPRSWSRSLVEGNKPSDRDTSIRKLLFAREPMPQRTKHPEIYRGYTRQLPDTQQSL</sequence>
<accession>A0AAV7I0S5</accession>
<reference evidence="1 2" key="1">
    <citation type="journal article" date="2021" name="J. Hered.">
        <title>A chromosome-level genome assembly of the parasitoid wasp, Cotesia glomerata (Hymenoptera: Braconidae).</title>
        <authorList>
            <person name="Pinto B.J."/>
            <person name="Weis J.J."/>
            <person name="Gamble T."/>
            <person name="Ode P.J."/>
            <person name="Paul R."/>
            <person name="Zaspel J.M."/>
        </authorList>
    </citation>
    <scope>NUCLEOTIDE SEQUENCE [LARGE SCALE GENOMIC DNA]</scope>
    <source>
        <strain evidence="1">CgM1</strain>
    </source>
</reference>
<name>A0AAV7I0S5_COTGL</name>
<dbReference type="EMBL" id="JAHXZJ010002609">
    <property type="protein sequence ID" value="KAH0540777.1"/>
    <property type="molecule type" value="Genomic_DNA"/>
</dbReference>
<proteinExistence type="predicted"/>
<dbReference type="AlphaFoldDB" id="A0AAV7I0S5"/>
<evidence type="ECO:0000313" key="1">
    <source>
        <dbReference type="EMBL" id="KAH0540777.1"/>
    </source>
</evidence>
<comment type="caution">
    <text evidence="1">The sequence shown here is derived from an EMBL/GenBank/DDBJ whole genome shotgun (WGS) entry which is preliminary data.</text>
</comment>
<evidence type="ECO:0000313" key="2">
    <source>
        <dbReference type="Proteomes" id="UP000826195"/>
    </source>
</evidence>
<keyword evidence="2" id="KW-1185">Reference proteome</keyword>
<gene>
    <name evidence="1" type="ORF">KQX54_019871</name>
</gene>
<organism evidence="1 2">
    <name type="scientific">Cotesia glomerata</name>
    <name type="common">Lepidopteran parasitic wasp</name>
    <name type="synonym">Apanteles glomeratus</name>
    <dbReference type="NCBI Taxonomy" id="32391"/>
    <lineage>
        <taxon>Eukaryota</taxon>
        <taxon>Metazoa</taxon>
        <taxon>Ecdysozoa</taxon>
        <taxon>Arthropoda</taxon>
        <taxon>Hexapoda</taxon>
        <taxon>Insecta</taxon>
        <taxon>Pterygota</taxon>
        <taxon>Neoptera</taxon>
        <taxon>Endopterygota</taxon>
        <taxon>Hymenoptera</taxon>
        <taxon>Apocrita</taxon>
        <taxon>Ichneumonoidea</taxon>
        <taxon>Braconidae</taxon>
        <taxon>Microgastrinae</taxon>
        <taxon>Cotesia</taxon>
    </lineage>
</organism>
<dbReference type="Proteomes" id="UP000826195">
    <property type="component" value="Unassembled WGS sequence"/>
</dbReference>